<dbReference type="PANTHER" id="PTHR43096:SF52">
    <property type="entry name" value="DNAJ HOMOLOG 1, MITOCHONDRIAL-RELATED"/>
    <property type="match status" value="1"/>
</dbReference>
<dbReference type="KEGG" id="mbr:MONBRDRAFT_3526"/>
<feature type="non-terminal residue" evidence="3">
    <location>
        <position position="65"/>
    </location>
</feature>
<dbReference type="Gene3D" id="1.10.287.110">
    <property type="entry name" value="DnaJ domain"/>
    <property type="match status" value="1"/>
</dbReference>
<proteinExistence type="predicted"/>
<dbReference type="PROSITE" id="PS50076">
    <property type="entry name" value="DNAJ_2"/>
    <property type="match status" value="1"/>
</dbReference>
<keyword evidence="4" id="KW-1185">Reference proteome</keyword>
<dbReference type="Pfam" id="PF00226">
    <property type="entry name" value="DnaJ"/>
    <property type="match status" value="1"/>
</dbReference>
<evidence type="ECO:0000259" key="2">
    <source>
        <dbReference type="PROSITE" id="PS50076"/>
    </source>
</evidence>
<dbReference type="AlphaFoldDB" id="A9UXN5"/>
<name>A9UXN5_MONBE</name>
<feature type="non-terminal residue" evidence="3">
    <location>
        <position position="1"/>
    </location>
</feature>
<dbReference type="PRINTS" id="PR00625">
    <property type="entry name" value="JDOMAIN"/>
</dbReference>
<dbReference type="RefSeq" id="XP_001745293.1">
    <property type="nucleotide sequence ID" value="XM_001745241.1"/>
</dbReference>
<dbReference type="Proteomes" id="UP000001357">
    <property type="component" value="Unassembled WGS sequence"/>
</dbReference>
<dbReference type="eggNOG" id="KOG0714">
    <property type="taxonomic scope" value="Eukaryota"/>
</dbReference>
<dbReference type="InParanoid" id="A9UXN5"/>
<dbReference type="SMART" id="SM00271">
    <property type="entry name" value="DnaJ"/>
    <property type="match status" value="1"/>
</dbReference>
<dbReference type="PANTHER" id="PTHR43096">
    <property type="entry name" value="DNAJ HOMOLOG 1, MITOCHONDRIAL-RELATED"/>
    <property type="match status" value="1"/>
</dbReference>
<protein>
    <recommendedName>
        <fullName evidence="2">J domain-containing protein</fullName>
    </recommendedName>
</protein>
<organism evidence="3 4">
    <name type="scientific">Monosiga brevicollis</name>
    <name type="common">Choanoflagellate</name>
    <dbReference type="NCBI Taxonomy" id="81824"/>
    <lineage>
        <taxon>Eukaryota</taxon>
        <taxon>Choanoflagellata</taxon>
        <taxon>Craspedida</taxon>
        <taxon>Salpingoecidae</taxon>
        <taxon>Monosiga</taxon>
    </lineage>
</organism>
<dbReference type="EMBL" id="CH991549">
    <property type="protein sequence ID" value="EDQ89871.1"/>
    <property type="molecule type" value="Genomic_DNA"/>
</dbReference>
<dbReference type="STRING" id="81824.A9UXN5"/>
<dbReference type="InterPro" id="IPR001623">
    <property type="entry name" value="DnaJ_domain"/>
</dbReference>
<dbReference type="SUPFAM" id="SSF46565">
    <property type="entry name" value="Chaperone J-domain"/>
    <property type="match status" value="1"/>
</dbReference>
<keyword evidence="1" id="KW-0143">Chaperone</keyword>
<evidence type="ECO:0000313" key="3">
    <source>
        <dbReference type="EMBL" id="EDQ89871.1"/>
    </source>
</evidence>
<gene>
    <name evidence="3" type="ORF">MONBRDRAFT_3526</name>
</gene>
<dbReference type="GeneID" id="5890583"/>
<dbReference type="OMA" id="FRFRIRY"/>
<accession>A9UXN5</accession>
<sequence length="65" mass="7796">KDYYKILGISRQATSATIRAAYRKLVRTWHPDRKPDHPKAEEIFLDIVEAYEVLMDEELRELYDQ</sequence>
<evidence type="ECO:0000256" key="1">
    <source>
        <dbReference type="ARBA" id="ARBA00023186"/>
    </source>
</evidence>
<reference evidence="3 4" key="1">
    <citation type="journal article" date="2008" name="Nature">
        <title>The genome of the choanoflagellate Monosiga brevicollis and the origin of metazoans.</title>
        <authorList>
            <consortium name="JGI Sequencing"/>
            <person name="King N."/>
            <person name="Westbrook M.J."/>
            <person name="Young S.L."/>
            <person name="Kuo A."/>
            <person name="Abedin M."/>
            <person name="Chapman J."/>
            <person name="Fairclough S."/>
            <person name="Hellsten U."/>
            <person name="Isogai Y."/>
            <person name="Letunic I."/>
            <person name="Marr M."/>
            <person name="Pincus D."/>
            <person name="Putnam N."/>
            <person name="Rokas A."/>
            <person name="Wright K.J."/>
            <person name="Zuzow R."/>
            <person name="Dirks W."/>
            <person name="Good M."/>
            <person name="Goodstein D."/>
            <person name="Lemons D."/>
            <person name="Li W."/>
            <person name="Lyons J.B."/>
            <person name="Morris A."/>
            <person name="Nichols S."/>
            <person name="Richter D.J."/>
            <person name="Salamov A."/>
            <person name="Bork P."/>
            <person name="Lim W.A."/>
            <person name="Manning G."/>
            <person name="Miller W.T."/>
            <person name="McGinnis W."/>
            <person name="Shapiro H."/>
            <person name="Tjian R."/>
            <person name="Grigoriev I.V."/>
            <person name="Rokhsar D."/>
        </authorList>
    </citation>
    <scope>NUCLEOTIDE SEQUENCE [LARGE SCALE GENOMIC DNA]</scope>
    <source>
        <strain evidence="4">MX1 / ATCC 50154</strain>
    </source>
</reference>
<evidence type="ECO:0000313" key="4">
    <source>
        <dbReference type="Proteomes" id="UP000001357"/>
    </source>
</evidence>
<feature type="domain" description="J" evidence="2">
    <location>
        <begin position="2"/>
        <end position="65"/>
    </location>
</feature>
<dbReference type="InterPro" id="IPR036869">
    <property type="entry name" value="J_dom_sf"/>
</dbReference>
<dbReference type="CDD" id="cd06257">
    <property type="entry name" value="DnaJ"/>
    <property type="match status" value="1"/>
</dbReference>